<feature type="signal peptide" evidence="1">
    <location>
        <begin position="1"/>
        <end position="21"/>
    </location>
</feature>
<sequence length="521" mass="56900">MRLNLGCLIIAMALLAPHVAAQDSSSDQITGPDDESSMLEFEHRAPDNPVAAIRSLRDVEDFEGAARLAESTLAANIELAPEDTAFLHFVRLDALRVSGQSERLHRDMNMLLVRSPLEAHLTVLMLTRDGTMLGEYGASYTAIIDGWPQYIDRIAAVPLAMLVRDRVAAGFPQDALAIADRLWKAGYSFGSDGGRIDTLYLDLAADYLRRRDLANAKTILLDQVMRSRQVMRIWQERRFVGVWADSELADMFVPQNMPRRAALEFISAMGNASRADGNLVPVVILGEALLAAGMAEDAASLTSGYLPVLSPTADFTRSELEVAILHAKAHLQSGKTDIALATVRALAKFDMTEGRVFATMGAEATQLLWLMAEDKEALELADRLAALEDAMILPTDRALAVATGICALEEMNRGTEARQRLDILVNSGGRAYRAVRRAALCLNDTALLDHAVQLGLADAEGASETLAALNRYNQIGGETPRAALLAQRLSEYSVQPFVEARVEPVGRIGDWPLPRAWWARN</sequence>
<dbReference type="AlphaFoldDB" id="A0AAE9XP89"/>
<keyword evidence="3" id="KW-1185">Reference proteome</keyword>
<dbReference type="RefSeq" id="WP_289503442.1">
    <property type="nucleotide sequence ID" value="NZ_CP116805.1"/>
</dbReference>
<evidence type="ECO:0000313" key="3">
    <source>
        <dbReference type="Proteomes" id="UP001217500"/>
    </source>
</evidence>
<proteinExistence type="predicted"/>
<name>A0AAE9XP89_9PROT</name>
<evidence type="ECO:0000313" key="2">
    <source>
        <dbReference type="EMBL" id="WCL53816.1"/>
    </source>
</evidence>
<dbReference type="EMBL" id="CP116805">
    <property type="protein sequence ID" value="WCL53816.1"/>
    <property type="molecule type" value="Genomic_DNA"/>
</dbReference>
<dbReference type="Proteomes" id="UP001217500">
    <property type="component" value="Chromosome"/>
</dbReference>
<protein>
    <submittedName>
        <fullName evidence="2">Uncharacterized protein</fullName>
    </submittedName>
</protein>
<evidence type="ECO:0000256" key="1">
    <source>
        <dbReference type="SAM" id="SignalP"/>
    </source>
</evidence>
<dbReference type="KEGG" id="gso:PH603_14855"/>
<feature type="chain" id="PRO_5041987238" evidence="1">
    <location>
        <begin position="22"/>
        <end position="521"/>
    </location>
</feature>
<reference evidence="2" key="1">
    <citation type="submission" date="2023-01" db="EMBL/GenBank/DDBJ databases">
        <title>The genome sequence of Kordiimonadaceae bacterium 6D33.</title>
        <authorList>
            <person name="Liu Y."/>
        </authorList>
    </citation>
    <scope>NUCLEOTIDE SEQUENCE</scope>
    <source>
        <strain evidence="2">6D33</strain>
    </source>
</reference>
<keyword evidence="1" id="KW-0732">Signal</keyword>
<gene>
    <name evidence="2" type="ORF">PH603_14855</name>
</gene>
<organism evidence="2 3">
    <name type="scientific">Gimibacter soli</name>
    <dbReference type="NCBI Taxonomy" id="3024400"/>
    <lineage>
        <taxon>Bacteria</taxon>
        <taxon>Pseudomonadati</taxon>
        <taxon>Pseudomonadota</taxon>
        <taxon>Alphaproteobacteria</taxon>
        <taxon>Kordiimonadales</taxon>
        <taxon>Temperatibacteraceae</taxon>
        <taxon>Gimibacter</taxon>
    </lineage>
</organism>
<accession>A0AAE9XP89</accession>